<dbReference type="FunFam" id="3.40.30.10:FF:000010">
    <property type="entry name" value="Glutathione peroxidase"/>
    <property type="match status" value="1"/>
</dbReference>
<dbReference type="Proteomes" id="UP000053899">
    <property type="component" value="Unassembled WGS sequence"/>
</dbReference>
<evidence type="ECO:0000256" key="5">
    <source>
        <dbReference type="RuleBase" id="RU000499"/>
    </source>
</evidence>
<keyword evidence="2 5" id="KW-0575">Peroxidase</keyword>
<accession>I4Z683</accession>
<dbReference type="PANTHER" id="PTHR11592">
    <property type="entry name" value="GLUTATHIONE PEROXIDASE"/>
    <property type="match status" value="1"/>
</dbReference>
<dbReference type="InterPro" id="IPR029759">
    <property type="entry name" value="GPX_AS"/>
</dbReference>
<dbReference type="PROSITE" id="PS00763">
    <property type="entry name" value="GLUTATHIONE_PEROXID_2"/>
    <property type="match status" value="1"/>
</dbReference>
<dbReference type="InterPro" id="IPR036249">
    <property type="entry name" value="Thioredoxin-like_sf"/>
</dbReference>
<comment type="similarity">
    <text evidence="1 5">Belongs to the glutathione peroxidase family.</text>
</comment>
<dbReference type="CDD" id="cd00340">
    <property type="entry name" value="GSH_Peroxidase"/>
    <property type="match status" value="1"/>
</dbReference>
<dbReference type="AlphaFoldDB" id="I4Z683"/>
<protein>
    <recommendedName>
        <fullName evidence="5">Glutathione peroxidase</fullName>
    </recommendedName>
</protein>
<dbReference type="Pfam" id="PF00255">
    <property type="entry name" value="GSHPx"/>
    <property type="match status" value="1"/>
</dbReference>
<evidence type="ECO:0000256" key="4">
    <source>
        <dbReference type="PIRSR" id="PIRSR000303-1"/>
    </source>
</evidence>
<dbReference type="InterPro" id="IPR029760">
    <property type="entry name" value="GPX_CS"/>
</dbReference>
<sequence length="162" mass="17851">MGFHDFVVTTLDETDLALATLHNKVVLVVNTASACGFTPQLAALQALWHSRRDQGLVVLGFPCNQFGGQEPGSAIEIADFCTQRYSVDFPLMAKVDVNGSRAAPLFVWLKAQAPGWLGTQAIKWNFTKFLVGRDGRVLGRYAPHTRPEQLRLDVDRALLQGQ</sequence>
<gene>
    <name evidence="6" type="ORF">LepocDRAFT_00004660</name>
</gene>
<evidence type="ECO:0000313" key="6">
    <source>
        <dbReference type="EMBL" id="EIM31725.1"/>
    </source>
</evidence>
<dbReference type="PRINTS" id="PR01011">
    <property type="entry name" value="GLUTPROXDASE"/>
</dbReference>
<dbReference type="PIRSF" id="PIRSF000303">
    <property type="entry name" value="Glutathion_perox"/>
    <property type="match status" value="1"/>
</dbReference>
<reference evidence="6 7" key="1">
    <citation type="submission" date="2012-04" db="EMBL/GenBank/DDBJ databases">
        <title>Improved High-Quality Draft sequence of Leptothrix ochracea L12.</title>
        <authorList>
            <consortium name="US DOE Joint Genome Institute"/>
            <person name="Lucas S."/>
            <person name="Han J."/>
            <person name="Lapidus A."/>
            <person name="Cheng J.-F."/>
            <person name="Goodwin L."/>
            <person name="Pitluck S."/>
            <person name="Peters L."/>
            <person name="Zeytun A."/>
            <person name="Detter J.C."/>
            <person name="Han C."/>
            <person name="Tapia R."/>
            <person name="Land M."/>
            <person name="Hauser L."/>
            <person name="Kyrpides N."/>
            <person name="Ivanova N."/>
            <person name="Pagani I."/>
            <person name="Stepanauskas R."/>
            <person name="Masland D."/>
            <person name="Poulton N."/>
            <person name="Emerson D."/>
            <person name="Fleming E."/>
            <person name="Woyke T."/>
        </authorList>
    </citation>
    <scope>NUCLEOTIDE SEQUENCE [LARGE SCALE GENOMIC DNA]</scope>
    <source>
        <strain evidence="6 7">L12</strain>
    </source>
</reference>
<organism evidence="6 7">
    <name type="scientific">Leptothrix ochracea L12</name>
    <dbReference type="NCBI Taxonomy" id="735332"/>
    <lineage>
        <taxon>Bacteria</taxon>
        <taxon>Pseudomonadati</taxon>
        <taxon>Pseudomonadota</taxon>
        <taxon>Betaproteobacteria</taxon>
        <taxon>Burkholderiales</taxon>
        <taxon>Sphaerotilaceae</taxon>
        <taxon>Leptothrix</taxon>
    </lineage>
</organism>
<dbReference type="RefSeq" id="WP_009453217.1">
    <property type="nucleotide sequence ID" value="NZ_JH660670.1"/>
</dbReference>
<proteinExistence type="inferred from homology"/>
<evidence type="ECO:0000256" key="3">
    <source>
        <dbReference type="ARBA" id="ARBA00023002"/>
    </source>
</evidence>
<feature type="active site" evidence="4">
    <location>
        <position position="35"/>
    </location>
</feature>
<evidence type="ECO:0000256" key="1">
    <source>
        <dbReference type="ARBA" id="ARBA00006926"/>
    </source>
</evidence>
<evidence type="ECO:0000256" key="2">
    <source>
        <dbReference type="ARBA" id="ARBA00022559"/>
    </source>
</evidence>
<dbReference type="EMBL" id="JH660670">
    <property type="protein sequence ID" value="EIM31725.1"/>
    <property type="molecule type" value="Genomic_DNA"/>
</dbReference>
<dbReference type="Gene3D" id="3.40.30.10">
    <property type="entry name" value="Glutaredoxin"/>
    <property type="match status" value="1"/>
</dbReference>
<keyword evidence="7" id="KW-1185">Reference proteome</keyword>
<dbReference type="PROSITE" id="PS51355">
    <property type="entry name" value="GLUTATHIONE_PEROXID_3"/>
    <property type="match status" value="1"/>
</dbReference>
<dbReference type="GeneID" id="92352055"/>
<dbReference type="HOGENOM" id="CLU_029507_2_2_4"/>
<dbReference type="GO" id="GO:0034599">
    <property type="term" value="P:cellular response to oxidative stress"/>
    <property type="evidence" value="ECO:0007669"/>
    <property type="project" value="TreeGrafter"/>
</dbReference>
<name>I4Z683_9BURK</name>
<evidence type="ECO:0000313" key="7">
    <source>
        <dbReference type="Proteomes" id="UP000053899"/>
    </source>
</evidence>
<dbReference type="OrthoDB" id="9785502at2"/>
<dbReference type="SUPFAM" id="SSF52833">
    <property type="entry name" value="Thioredoxin-like"/>
    <property type="match status" value="1"/>
</dbReference>
<dbReference type="PROSITE" id="PS00460">
    <property type="entry name" value="GLUTATHIONE_PEROXID_1"/>
    <property type="match status" value="1"/>
</dbReference>
<dbReference type="GO" id="GO:0004601">
    <property type="term" value="F:peroxidase activity"/>
    <property type="evidence" value="ECO:0007669"/>
    <property type="project" value="UniProtKB-KW"/>
</dbReference>
<dbReference type="InterPro" id="IPR000889">
    <property type="entry name" value="Glutathione_peroxidase"/>
</dbReference>
<keyword evidence="3 5" id="KW-0560">Oxidoreductase</keyword>
<dbReference type="PANTHER" id="PTHR11592:SF78">
    <property type="entry name" value="GLUTATHIONE PEROXIDASE"/>
    <property type="match status" value="1"/>
</dbReference>